<keyword evidence="1" id="KW-1133">Transmembrane helix</keyword>
<sequence length="172" mass="19969">MNKSKSQSLKVAFSGLILAINTIILLLVNIIETNTLALLALASFCSAIVLIEFGLKTSIVFSLASILLAFIVLTNKMYFFVYALSFGIYGCIKAIIEKNKNIKFQYVLKLLYANLVFILLYFISTKLLIMFDMKILYIIVYNFVFIIYDFIYSQFIEFYYNKIRKRLKIDNF</sequence>
<keyword evidence="1" id="KW-0812">Transmembrane</keyword>
<dbReference type="RefSeq" id="WP_269311150.1">
    <property type="nucleotide sequence ID" value="NZ_CP114052.1"/>
</dbReference>
<feature type="transmembrane region" description="Helical" evidence="1">
    <location>
        <begin position="108"/>
        <end position="129"/>
    </location>
</feature>
<evidence type="ECO:0000256" key="1">
    <source>
        <dbReference type="SAM" id="Phobius"/>
    </source>
</evidence>
<organism evidence="2 3">
    <name type="scientific">Peptostreptococcus equinus</name>
    <dbReference type="NCBI Taxonomy" id="3003601"/>
    <lineage>
        <taxon>Bacteria</taxon>
        <taxon>Bacillati</taxon>
        <taxon>Bacillota</taxon>
        <taxon>Clostridia</taxon>
        <taxon>Peptostreptococcales</taxon>
        <taxon>Peptostreptococcaceae</taxon>
        <taxon>Peptostreptococcus</taxon>
    </lineage>
</organism>
<dbReference type="EMBL" id="CP114052">
    <property type="protein sequence ID" value="WAW14471.1"/>
    <property type="molecule type" value="Genomic_DNA"/>
</dbReference>
<evidence type="ECO:0000313" key="3">
    <source>
        <dbReference type="Proteomes" id="UP001164187"/>
    </source>
</evidence>
<dbReference type="Proteomes" id="UP001164187">
    <property type="component" value="Chromosome"/>
</dbReference>
<reference evidence="2" key="1">
    <citation type="submission" date="2022-12" db="EMBL/GenBank/DDBJ databases">
        <title>Peptostreptococcus.</title>
        <authorList>
            <person name="Lee S.H."/>
        </authorList>
    </citation>
    <scope>NUCLEOTIDE SEQUENCE</scope>
    <source>
        <strain evidence="2">CBA3647</strain>
    </source>
</reference>
<proteinExistence type="predicted"/>
<evidence type="ECO:0008006" key="4">
    <source>
        <dbReference type="Google" id="ProtNLM"/>
    </source>
</evidence>
<keyword evidence="1" id="KW-0472">Membrane</keyword>
<feature type="transmembrane region" description="Helical" evidence="1">
    <location>
        <begin position="77"/>
        <end position="96"/>
    </location>
</feature>
<feature type="transmembrane region" description="Helical" evidence="1">
    <location>
        <begin position="38"/>
        <end position="71"/>
    </location>
</feature>
<protein>
    <recommendedName>
        <fullName evidence="4">DUF2232 domain-containing protein</fullName>
    </recommendedName>
</protein>
<gene>
    <name evidence="2" type="ORF">O0R46_07670</name>
</gene>
<name>A0ABY7JM90_9FIRM</name>
<feature type="transmembrane region" description="Helical" evidence="1">
    <location>
        <begin position="135"/>
        <end position="160"/>
    </location>
</feature>
<accession>A0ABY7JM90</accession>
<evidence type="ECO:0000313" key="2">
    <source>
        <dbReference type="EMBL" id="WAW14471.1"/>
    </source>
</evidence>
<feature type="transmembrane region" description="Helical" evidence="1">
    <location>
        <begin position="12"/>
        <end position="31"/>
    </location>
</feature>
<keyword evidence="3" id="KW-1185">Reference proteome</keyword>